<dbReference type="Proteomes" id="UP000241426">
    <property type="component" value="Unassembled WGS sequence"/>
</dbReference>
<evidence type="ECO:0000313" key="3">
    <source>
        <dbReference type="Proteomes" id="UP000241426"/>
    </source>
</evidence>
<dbReference type="InterPro" id="IPR053171">
    <property type="entry name" value="Viral_Tip_Attach_Protein"/>
</dbReference>
<dbReference type="Pfam" id="PF09327">
    <property type="entry name" value="Phage_Tail_Tip"/>
    <property type="match status" value="1"/>
</dbReference>
<organism evidence="2 3">
    <name type="scientific">Photobacterium kishitanii</name>
    <dbReference type="NCBI Taxonomy" id="318456"/>
    <lineage>
        <taxon>Bacteria</taxon>
        <taxon>Pseudomonadati</taxon>
        <taxon>Pseudomonadota</taxon>
        <taxon>Gammaproteobacteria</taxon>
        <taxon>Vibrionales</taxon>
        <taxon>Vibrionaceae</taxon>
        <taxon>Photobacterium</taxon>
    </lineage>
</organism>
<proteinExistence type="predicted"/>
<dbReference type="PANTHER" id="PTHR36251">
    <property type="entry name" value="FELS-1 PROPHAGE HOST SPECIFICITY PROTEIN-RELATED"/>
    <property type="match status" value="1"/>
</dbReference>
<name>A0A2T3KEK8_9GAMM</name>
<evidence type="ECO:0000259" key="1">
    <source>
        <dbReference type="Pfam" id="PF09327"/>
    </source>
</evidence>
<sequence>MVSPKNNIKSGFRGGRDSAAIQENIELLTGQRGNGLDRAITMRELASLGLINVTRNSNGAVIPRPKPPVIPDGKPIQRPHSPVGFAALGGFGAIMLEWENPTFYGFAFAELWRAAPNADGSAPYLEQAVLIATTPATVFGDIVNPGSTYYYWCRFVNINNIAGPYNNVDGVKVSTSPNISDIIDDIGEQMKKSDLIQELEKDISEGDKAANTAIELAKKELVDADNLINASIGRLKTIVSNSDRALAKRIDGLAAQWKSDDKKVLTVAKGDITRVQKILTNKDNALASDILKIAVAYKKGDNALAGAITALNNVTAERDRVVSKKVDTVRSSLNNVAATVQQNSQSISSLNQNGSIAHKAMWNTKAKAGDIKAGIGLLAKSDGTSQVAISASQFFVFDPNISNKKIQPLFAIDKGKVIIPKAFIEKATIQILNAQTIVADRVKAGISINSPVINGGQVTGGWAGFGSGGPYSGYHTKIGIGGEIWTDRLHARGANISGNITATKGRFSNVTIDGTCKVKRIEANAIIGDITKILTPSYPNKYIDRQGDIEVFRLNVGRMPFKRSALISGNRFRTSGSSFTYECLVDINGSGPRKILPSFSGLSGAALQGMSTIIDIQPNINANIIIYVRKTGAFRKVFFPISPVNIWMIFKN</sequence>
<dbReference type="RefSeq" id="WP_107289901.1">
    <property type="nucleotide sequence ID" value="NZ_PYNF01000018.1"/>
</dbReference>
<accession>A0A2T3KEK8</accession>
<dbReference type="InterPro" id="IPR015406">
    <property type="entry name" value="GpJ_CSF"/>
</dbReference>
<dbReference type="EMBL" id="PYNF01000018">
    <property type="protein sequence ID" value="PSU95729.1"/>
    <property type="molecule type" value="Genomic_DNA"/>
</dbReference>
<reference evidence="2 3" key="1">
    <citation type="submission" date="2018-01" db="EMBL/GenBank/DDBJ databases">
        <title>Whole genome sequencing of Histamine producing bacteria.</title>
        <authorList>
            <person name="Butler K."/>
        </authorList>
    </citation>
    <scope>NUCLEOTIDE SEQUENCE [LARGE SCALE GENOMIC DNA]</scope>
    <source>
        <strain evidence="2 3">FS-7.2</strain>
    </source>
</reference>
<dbReference type="AlphaFoldDB" id="A0A2T3KEK8"/>
<evidence type="ECO:0000313" key="2">
    <source>
        <dbReference type="EMBL" id="PSU95729.1"/>
    </source>
</evidence>
<gene>
    <name evidence="2" type="ORF">C9J27_17810</name>
</gene>
<protein>
    <submittedName>
        <fullName evidence="2">Phage tail protein</fullName>
    </submittedName>
</protein>
<feature type="domain" description="Tip attachment protein J central straight fiber" evidence="1">
    <location>
        <begin position="339"/>
        <end position="430"/>
    </location>
</feature>
<comment type="caution">
    <text evidence="2">The sequence shown here is derived from an EMBL/GenBank/DDBJ whole genome shotgun (WGS) entry which is preliminary data.</text>
</comment>
<dbReference type="PANTHER" id="PTHR36251:SF2">
    <property type="entry name" value="GIFSY-2 PROPHAGE HOST SPECIFICITY PROTEIN J, PHAGE LAMBDA"/>
    <property type="match status" value="1"/>
</dbReference>